<proteinExistence type="predicted"/>
<gene>
    <name evidence="1" type="ORF">LMANV2_130006</name>
</gene>
<reference evidence="1 2" key="1">
    <citation type="submission" date="2017-11" db="EMBL/GenBank/DDBJ databases">
        <authorList>
            <person name="Lechat P."/>
        </authorList>
    </citation>
    <scope>NUCLEOTIDE SEQUENCE [LARGE SCALE GENOMIC DNA]</scope>
    <source>
        <strain evidence="1">L495</strain>
    </source>
</reference>
<evidence type="ECO:0000313" key="1">
    <source>
        <dbReference type="EMBL" id="SOR60078.1"/>
    </source>
</evidence>
<accession>A0AAQ1NTY5</accession>
<sequence>MMWELIQELKQCEFDVRKSRRIRLPQKVDGLSALVNQLHAGNIIQHIIFSFNLKGDLSSAHRSEGSKFLASIPFALFKLK</sequence>
<protein>
    <submittedName>
        <fullName evidence="1">Uncharacterized protein</fullName>
    </submittedName>
</protein>
<comment type="caution">
    <text evidence="1">The sequence shown here is derived from an EMBL/GenBank/DDBJ whole genome shotgun (WGS) entry which is preliminary data.</text>
</comment>
<name>A0AAQ1NTY5_LEPIR</name>
<dbReference type="Proteomes" id="UP000234460">
    <property type="component" value="Chromosome LMANV2"/>
</dbReference>
<dbReference type="EMBL" id="OEJX01000005">
    <property type="protein sequence ID" value="SOR60078.1"/>
    <property type="molecule type" value="Genomic_DNA"/>
</dbReference>
<organism evidence="1 2">
    <name type="scientific">Leptospira interrogans serovar Manilae</name>
    <dbReference type="NCBI Taxonomy" id="214675"/>
    <lineage>
        <taxon>Bacteria</taxon>
        <taxon>Pseudomonadati</taxon>
        <taxon>Spirochaetota</taxon>
        <taxon>Spirochaetia</taxon>
        <taxon>Leptospirales</taxon>
        <taxon>Leptospiraceae</taxon>
        <taxon>Leptospira</taxon>
    </lineage>
</organism>
<dbReference type="AlphaFoldDB" id="A0AAQ1NTY5"/>
<evidence type="ECO:0000313" key="2">
    <source>
        <dbReference type="Proteomes" id="UP000234460"/>
    </source>
</evidence>